<evidence type="ECO:0000313" key="4">
    <source>
        <dbReference type="Proteomes" id="UP000016922"/>
    </source>
</evidence>
<evidence type="ECO:0000313" key="3">
    <source>
        <dbReference type="EMBL" id="EPE36383.1"/>
    </source>
</evidence>
<dbReference type="Proteomes" id="UP000016922">
    <property type="component" value="Unassembled WGS sequence"/>
</dbReference>
<dbReference type="eggNOG" id="ENOG502S40Z">
    <property type="taxonomic scope" value="Eukaryota"/>
</dbReference>
<feature type="compositionally biased region" description="Polar residues" evidence="1">
    <location>
        <begin position="67"/>
        <end position="81"/>
    </location>
</feature>
<feature type="region of interest" description="Disordered" evidence="1">
    <location>
        <begin position="36"/>
        <end position="191"/>
    </location>
</feature>
<gene>
    <name evidence="3" type="ORF">GLAREA_05721</name>
</gene>
<dbReference type="OrthoDB" id="5419542at2759"/>
<name>S3EDM7_GLAL2</name>
<reference evidence="3 4" key="1">
    <citation type="journal article" date="2013" name="BMC Genomics">
        <title>Genomics-driven discovery of the pneumocandin biosynthetic gene cluster in the fungus Glarea lozoyensis.</title>
        <authorList>
            <person name="Chen L."/>
            <person name="Yue Q."/>
            <person name="Zhang X."/>
            <person name="Xiang M."/>
            <person name="Wang C."/>
            <person name="Li S."/>
            <person name="Che Y."/>
            <person name="Ortiz-Lopez F.J."/>
            <person name="Bills G.F."/>
            <person name="Liu X."/>
            <person name="An Z."/>
        </authorList>
    </citation>
    <scope>NUCLEOTIDE SEQUENCE [LARGE SCALE GENOMIC DNA]</scope>
    <source>
        <strain evidence="4">ATCC 20868 / MF5171</strain>
    </source>
</reference>
<protein>
    <submittedName>
        <fullName evidence="3">Uncharacterized protein</fullName>
    </submittedName>
</protein>
<keyword evidence="2" id="KW-0812">Transmembrane</keyword>
<organism evidence="3 4">
    <name type="scientific">Glarea lozoyensis (strain ATCC 20868 / MF5171)</name>
    <dbReference type="NCBI Taxonomy" id="1116229"/>
    <lineage>
        <taxon>Eukaryota</taxon>
        <taxon>Fungi</taxon>
        <taxon>Dikarya</taxon>
        <taxon>Ascomycota</taxon>
        <taxon>Pezizomycotina</taxon>
        <taxon>Leotiomycetes</taxon>
        <taxon>Helotiales</taxon>
        <taxon>Helotiaceae</taxon>
        <taxon>Glarea</taxon>
    </lineage>
</organism>
<dbReference type="AlphaFoldDB" id="S3EDM7"/>
<sequence>MSDLNEASRLKRRHMQTAHLALRARLNRRSLELLTPDGSSFTFPHSERPKSFVEGTTMSRNHLPPLETSSPNSKVSSNPLSPTRRHQVQRSVSEFSAFPKLHRPHNHHHHHHHTGRHHKDDVAQSAGPNLQLNGEAVTSQSENATPNDSRDVSRRTSVLGSGWEDGQRERENMVVREGQVAEEKQKGSQRAMELRNSILDLNTLSNSTTRRLDNTYYSVLEKLSTLQNTILSMQEIAGMTKSINEEFKAESQEIVRDVQGQLDAFGGFKNQEKRISALQERVTVGRNKIGTLGERVDIIRERVESWEKAEFEWQERTRRRFRILWMIMSAAAVILIALILFQYTPARTPTNGYTKGMNTSSIPDFEKLENETLRLKNHTAKILEGLRTGEDERLKEDPRLKLFDEL</sequence>
<feature type="compositionally biased region" description="Basic residues" evidence="1">
    <location>
        <begin position="100"/>
        <end position="117"/>
    </location>
</feature>
<evidence type="ECO:0000256" key="1">
    <source>
        <dbReference type="SAM" id="MobiDB-lite"/>
    </source>
</evidence>
<dbReference type="GeneID" id="19464775"/>
<evidence type="ECO:0000256" key="2">
    <source>
        <dbReference type="SAM" id="Phobius"/>
    </source>
</evidence>
<feature type="transmembrane region" description="Helical" evidence="2">
    <location>
        <begin position="323"/>
        <end position="343"/>
    </location>
</feature>
<dbReference type="RefSeq" id="XP_008077201.1">
    <property type="nucleotide sequence ID" value="XM_008079010.1"/>
</dbReference>
<dbReference type="EMBL" id="KE145353">
    <property type="protein sequence ID" value="EPE36383.1"/>
    <property type="molecule type" value="Genomic_DNA"/>
</dbReference>
<proteinExistence type="predicted"/>
<feature type="compositionally biased region" description="Polar residues" evidence="1">
    <location>
        <begin position="126"/>
        <end position="147"/>
    </location>
</feature>
<keyword evidence="4" id="KW-1185">Reference proteome</keyword>
<dbReference type="HOGENOM" id="CLU_052208_0_0_1"/>
<dbReference type="KEGG" id="glz:GLAREA_05721"/>
<keyword evidence="2" id="KW-0472">Membrane</keyword>
<dbReference type="OMA" id="RYNEDRA"/>
<feature type="compositionally biased region" description="Basic and acidic residues" evidence="1">
    <location>
        <begin position="165"/>
        <end position="186"/>
    </location>
</feature>
<accession>S3EDM7</accession>
<keyword evidence="2" id="KW-1133">Transmembrane helix</keyword>